<evidence type="ECO:0000313" key="2">
    <source>
        <dbReference type="EMBL" id="EUB59129.1"/>
    </source>
</evidence>
<keyword evidence="3" id="KW-1185">Reference proteome</keyword>
<feature type="region of interest" description="Disordered" evidence="1">
    <location>
        <begin position="224"/>
        <end position="246"/>
    </location>
</feature>
<dbReference type="EMBL" id="APAU02000049">
    <property type="protein sequence ID" value="EUB59129.1"/>
    <property type="molecule type" value="Genomic_DNA"/>
</dbReference>
<dbReference type="AlphaFoldDB" id="W6UZN6"/>
<organism evidence="2 3">
    <name type="scientific">Echinococcus granulosus</name>
    <name type="common">Hydatid tapeworm</name>
    <dbReference type="NCBI Taxonomy" id="6210"/>
    <lineage>
        <taxon>Eukaryota</taxon>
        <taxon>Metazoa</taxon>
        <taxon>Spiralia</taxon>
        <taxon>Lophotrochozoa</taxon>
        <taxon>Platyhelminthes</taxon>
        <taxon>Cestoda</taxon>
        <taxon>Eucestoda</taxon>
        <taxon>Cyclophyllidea</taxon>
        <taxon>Taeniidae</taxon>
        <taxon>Echinococcus</taxon>
        <taxon>Echinococcus granulosus group</taxon>
    </lineage>
</organism>
<dbReference type="OrthoDB" id="6252090at2759"/>
<dbReference type="CTD" id="36341707"/>
<proteinExistence type="predicted"/>
<dbReference type="RefSeq" id="XP_024350325.1">
    <property type="nucleotide sequence ID" value="XM_024495241.1"/>
</dbReference>
<feature type="compositionally biased region" description="Basic and acidic residues" evidence="1">
    <location>
        <begin position="161"/>
        <end position="170"/>
    </location>
</feature>
<feature type="region of interest" description="Disordered" evidence="1">
    <location>
        <begin position="134"/>
        <end position="171"/>
    </location>
</feature>
<accession>W6UZN6</accession>
<dbReference type="KEGG" id="egl:EGR_05992"/>
<feature type="region of interest" description="Disordered" evidence="1">
    <location>
        <begin position="329"/>
        <end position="348"/>
    </location>
</feature>
<evidence type="ECO:0000313" key="3">
    <source>
        <dbReference type="Proteomes" id="UP000019149"/>
    </source>
</evidence>
<reference evidence="2 3" key="1">
    <citation type="journal article" date="2013" name="Nat. Genet.">
        <title>The genome of the hydatid tapeworm Echinococcus granulosus.</title>
        <authorList>
            <person name="Zheng H."/>
            <person name="Zhang W."/>
            <person name="Zhang L."/>
            <person name="Zhang Z."/>
            <person name="Li J."/>
            <person name="Lu G."/>
            <person name="Zhu Y."/>
            <person name="Wang Y."/>
            <person name="Huang Y."/>
            <person name="Liu J."/>
            <person name="Kang H."/>
            <person name="Chen J."/>
            <person name="Wang L."/>
            <person name="Chen A."/>
            <person name="Yu S."/>
            <person name="Gao Z."/>
            <person name="Jin L."/>
            <person name="Gu W."/>
            <person name="Wang Z."/>
            <person name="Zhao L."/>
            <person name="Shi B."/>
            <person name="Wen H."/>
            <person name="Lin R."/>
            <person name="Jones M.K."/>
            <person name="Brejova B."/>
            <person name="Vinar T."/>
            <person name="Zhao G."/>
            <person name="McManus D.P."/>
            <person name="Chen Z."/>
            <person name="Zhou Y."/>
            <person name="Wang S."/>
        </authorList>
    </citation>
    <scope>NUCLEOTIDE SEQUENCE [LARGE SCALE GENOMIC DNA]</scope>
</reference>
<dbReference type="Proteomes" id="UP000019149">
    <property type="component" value="Unassembled WGS sequence"/>
</dbReference>
<sequence length="464" mass="52841">MDKPSGPTKGNKEVQIRTPLRFLDHAKLRKNQQLETVLRQECLNSHSASIATTTYIGKIFNDRIEFAAEKNAKKPPIKKIKFTQVERIIPNDDDLCVHVGWRQGKSALVTSFAFTEQTVYNGFINNLENKRGFVPDSKNRASQSAKAGTSQRISNSSPLPESKENLKQDETASELPIHRLLNAGYATSYIMWEEPEVRAHHDLMSTDLHMSINKASNILETSGVEGEGTVGQEEEEEEEQTVTRDESADAIHHCPCCVQRSGINLKLSNHHPKAYAPSSEKCQSYSNFPVNLSHNYKCYRPHHPRTESSVTGESFTDYDESTLETLDDSDSAMLYPPRSRPRSLPPPIDCLRNVARPAASRQRHQPTQHRHKNMFKEPRRHQRTWTIDSSSSSGYTSSTFHEDSLELIVDPTTAGQYIRNQKRYVTGRVRSKARKEPVFYYRKNIPSLPPFPRVRNYDQLHAVI</sequence>
<name>W6UZN6_ECHGR</name>
<feature type="compositionally biased region" description="Polar residues" evidence="1">
    <location>
        <begin position="140"/>
        <end position="159"/>
    </location>
</feature>
<gene>
    <name evidence="2" type="ORF">EGR_05992</name>
</gene>
<feature type="region of interest" description="Disordered" evidence="1">
    <location>
        <begin position="377"/>
        <end position="396"/>
    </location>
</feature>
<feature type="compositionally biased region" description="Low complexity" evidence="1">
    <location>
        <begin position="384"/>
        <end position="396"/>
    </location>
</feature>
<evidence type="ECO:0000256" key="1">
    <source>
        <dbReference type="SAM" id="MobiDB-lite"/>
    </source>
</evidence>
<comment type="caution">
    <text evidence="2">The sequence shown here is derived from an EMBL/GenBank/DDBJ whole genome shotgun (WGS) entry which is preliminary data.</text>
</comment>
<dbReference type="GeneID" id="36341707"/>
<dbReference type="OMA" id="IMWEEPE"/>
<protein>
    <submittedName>
        <fullName evidence="2">Uncharacterized protein</fullName>
    </submittedName>
</protein>